<reference evidence="4 5" key="1">
    <citation type="submission" date="2018-05" db="EMBL/GenBank/DDBJ databases">
        <authorList>
            <person name="Falquet L."/>
            <person name="Falquet L."/>
        </authorList>
    </citation>
    <scope>NUCLEOTIDE SEQUENCE [LARGE SCALE GENOMIC DNA]</scope>
    <source>
        <strain evidence="4 5">GM12</strain>
    </source>
</reference>
<evidence type="ECO:0000313" key="5">
    <source>
        <dbReference type="Proteomes" id="UP000290347"/>
    </source>
</evidence>
<feature type="coiled-coil region" evidence="1">
    <location>
        <begin position="144"/>
        <end position="171"/>
    </location>
</feature>
<dbReference type="Proteomes" id="UP000290347">
    <property type="component" value="Chromosome"/>
</dbReference>
<organism evidence="4 5">
    <name type="scientific">Mycoplasma mycoides subsp. capri</name>
    <dbReference type="NCBI Taxonomy" id="40477"/>
    <lineage>
        <taxon>Bacteria</taxon>
        <taxon>Bacillati</taxon>
        <taxon>Mycoplasmatota</taxon>
        <taxon>Mollicutes</taxon>
        <taxon>Mycoplasmataceae</taxon>
        <taxon>Mycoplasma</taxon>
    </lineage>
</organism>
<dbReference type="EMBL" id="LS483515">
    <property type="protein sequence ID" value="SRX71567.1"/>
    <property type="molecule type" value="Genomic_DNA"/>
</dbReference>
<proteinExistence type="predicted"/>
<dbReference type="RefSeq" id="WP_020862627.1">
    <property type="nucleotide sequence ID" value="NZ_CP012387.1"/>
</dbReference>
<feature type="compositionally biased region" description="Basic and acidic residues" evidence="2">
    <location>
        <begin position="33"/>
        <end position="59"/>
    </location>
</feature>
<sequence>MKKLLTILGSLGLIATTSAAVIACGDKTPQKLSDIKSSEKSIKEDKEKQLKEENVKKIQSDQSDPTNNYSFKRSLEENLKLIKKYGKEAADVIFPRADLIESFRSKEETKDTISLISKIISIYTDFNNYSNVEEFKSKSTKYNLTTKEKELDELVTKYEEQKDNISKLLEKFK</sequence>
<keyword evidence="4" id="KW-0449">Lipoprotein</keyword>
<keyword evidence="1" id="KW-0175">Coiled coil</keyword>
<feature type="region of interest" description="Disordered" evidence="2">
    <location>
        <begin position="31"/>
        <end position="69"/>
    </location>
</feature>
<feature type="compositionally biased region" description="Polar residues" evidence="2">
    <location>
        <begin position="60"/>
        <end position="69"/>
    </location>
</feature>
<dbReference type="NCBIfam" id="NF038029">
    <property type="entry name" value="LP_plasma"/>
    <property type="match status" value="1"/>
</dbReference>
<dbReference type="AlphaFoldDB" id="A0AB38GEF5"/>
<evidence type="ECO:0000256" key="1">
    <source>
        <dbReference type="SAM" id="Coils"/>
    </source>
</evidence>
<evidence type="ECO:0000313" key="4">
    <source>
        <dbReference type="EMBL" id="SRX71567.1"/>
    </source>
</evidence>
<accession>A0AB38GEF5</accession>
<keyword evidence="3" id="KW-0732">Signal</keyword>
<dbReference type="PROSITE" id="PS51257">
    <property type="entry name" value="PROKAR_LIPOPROTEIN"/>
    <property type="match status" value="1"/>
</dbReference>
<protein>
    <submittedName>
        <fullName evidence="4">Lipoprotein</fullName>
    </submittedName>
</protein>
<evidence type="ECO:0000256" key="2">
    <source>
        <dbReference type="SAM" id="MobiDB-lite"/>
    </source>
</evidence>
<dbReference type="InterPro" id="IPR054816">
    <property type="entry name" value="Lipoprotein_mollicutes-type_CS"/>
</dbReference>
<feature type="signal peptide" evidence="3">
    <location>
        <begin position="1"/>
        <end position="19"/>
    </location>
</feature>
<feature type="chain" id="PRO_5044238873" evidence="3">
    <location>
        <begin position="20"/>
        <end position="173"/>
    </location>
</feature>
<gene>
    <name evidence="4" type="ORF">MMC68T_00277</name>
</gene>
<evidence type="ECO:0000256" key="3">
    <source>
        <dbReference type="SAM" id="SignalP"/>
    </source>
</evidence>
<name>A0AB38GEF5_MYCMC</name>